<sequence length="88" mass="9605">TIDLRHGTLAPPAARGSLTIPAQQPAKRGSKASTRPGSTRAFLLHVGRHDAGQFCALVGATRHGRPLLCFERRHKVFQTAQKQISYFS</sequence>
<reference evidence="2 3" key="1">
    <citation type="journal article" date="2021" name="BMC Genomics">
        <title>Datura genome reveals duplications of psychoactive alkaloid biosynthetic genes and high mutation rate following tissue culture.</title>
        <authorList>
            <person name="Rajewski A."/>
            <person name="Carter-House D."/>
            <person name="Stajich J."/>
            <person name="Litt A."/>
        </authorList>
    </citation>
    <scope>NUCLEOTIDE SEQUENCE [LARGE SCALE GENOMIC DNA]</scope>
    <source>
        <strain evidence="2">AR-01</strain>
    </source>
</reference>
<dbReference type="Proteomes" id="UP000823775">
    <property type="component" value="Unassembled WGS sequence"/>
</dbReference>
<gene>
    <name evidence="2" type="ORF">HAX54_012494</name>
</gene>
<evidence type="ECO:0000256" key="1">
    <source>
        <dbReference type="SAM" id="MobiDB-lite"/>
    </source>
</evidence>
<organism evidence="2 3">
    <name type="scientific">Datura stramonium</name>
    <name type="common">Jimsonweed</name>
    <name type="synonym">Common thornapple</name>
    <dbReference type="NCBI Taxonomy" id="4076"/>
    <lineage>
        <taxon>Eukaryota</taxon>
        <taxon>Viridiplantae</taxon>
        <taxon>Streptophyta</taxon>
        <taxon>Embryophyta</taxon>
        <taxon>Tracheophyta</taxon>
        <taxon>Spermatophyta</taxon>
        <taxon>Magnoliopsida</taxon>
        <taxon>eudicotyledons</taxon>
        <taxon>Gunneridae</taxon>
        <taxon>Pentapetalae</taxon>
        <taxon>asterids</taxon>
        <taxon>lamiids</taxon>
        <taxon>Solanales</taxon>
        <taxon>Solanaceae</taxon>
        <taxon>Solanoideae</taxon>
        <taxon>Datureae</taxon>
        <taxon>Datura</taxon>
    </lineage>
</organism>
<proteinExistence type="predicted"/>
<evidence type="ECO:0000313" key="2">
    <source>
        <dbReference type="EMBL" id="MCD7471818.1"/>
    </source>
</evidence>
<accession>A0ABS8TKU4</accession>
<protein>
    <submittedName>
        <fullName evidence="2">Uncharacterized protein</fullName>
    </submittedName>
</protein>
<feature type="non-terminal residue" evidence="2">
    <location>
        <position position="1"/>
    </location>
</feature>
<keyword evidence="3" id="KW-1185">Reference proteome</keyword>
<comment type="caution">
    <text evidence="2">The sequence shown here is derived from an EMBL/GenBank/DDBJ whole genome shotgun (WGS) entry which is preliminary data.</text>
</comment>
<name>A0ABS8TKU4_DATST</name>
<dbReference type="EMBL" id="JACEIK010001728">
    <property type="protein sequence ID" value="MCD7471818.1"/>
    <property type="molecule type" value="Genomic_DNA"/>
</dbReference>
<evidence type="ECO:0000313" key="3">
    <source>
        <dbReference type="Proteomes" id="UP000823775"/>
    </source>
</evidence>
<feature type="region of interest" description="Disordered" evidence="1">
    <location>
        <begin position="1"/>
        <end position="38"/>
    </location>
</feature>